<dbReference type="AlphaFoldDB" id="A0A6I4SM63"/>
<keyword evidence="1" id="KW-0812">Transmembrane</keyword>
<keyword evidence="1" id="KW-0472">Membrane</keyword>
<dbReference type="EMBL" id="WTYS01000001">
    <property type="protein sequence ID" value="MXO56809.1"/>
    <property type="molecule type" value="Genomic_DNA"/>
</dbReference>
<comment type="caution">
    <text evidence="2">The sequence shown here is derived from an EMBL/GenBank/DDBJ whole genome shotgun (WGS) entry which is preliminary data.</text>
</comment>
<accession>A0A6I4SM63</accession>
<dbReference type="RefSeq" id="WP_160597965.1">
    <property type="nucleotide sequence ID" value="NZ_WTYS01000001.1"/>
</dbReference>
<keyword evidence="1" id="KW-1133">Transmembrane helix</keyword>
<sequence>MQADLRHADTNGGPGVIISGLAWFAAIDDYLPIGGLLAAVVRITEIVTGVALMAKALKA</sequence>
<evidence type="ECO:0000256" key="1">
    <source>
        <dbReference type="SAM" id="Phobius"/>
    </source>
</evidence>
<evidence type="ECO:0000313" key="3">
    <source>
        <dbReference type="Proteomes" id="UP000468943"/>
    </source>
</evidence>
<dbReference type="Proteomes" id="UP000468943">
    <property type="component" value="Unassembled WGS sequence"/>
</dbReference>
<gene>
    <name evidence="2" type="ORF">GRI36_07930</name>
</gene>
<protein>
    <submittedName>
        <fullName evidence="2">Uncharacterized protein</fullName>
    </submittedName>
</protein>
<reference evidence="2 3" key="1">
    <citation type="submission" date="2019-12" db="EMBL/GenBank/DDBJ databases">
        <title>Genomic-based taxomic classification of the family Erythrobacteraceae.</title>
        <authorList>
            <person name="Xu L."/>
        </authorList>
    </citation>
    <scope>NUCLEOTIDE SEQUENCE [LARGE SCALE GENOMIC DNA]</scope>
    <source>
        <strain evidence="2 3">JCM 17802</strain>
    </source>
</reference>
<name>A0A6I4SM63_9SPHN</name>
<feature type="transmembrane region" description="Helical" evidence="1">
    <location>
        <begin position="30"/>
        <end position="54"/>
    </location>
</feature>
<evidence type="ECO:0000313" key="2">
    <source>
        <dbReference type="EMBL" id="MXO56809.1"/>
    </source>
</evidence>
<proteinExistence type="predicted"/>
<organism evidence="2 3">
    <name type="scientific">Pontixanthobacter gangjinensis</name>
    <dbReference type="NCBI Taxonomy" id="1028742"/>
    <lineage>
        <taxon>Bacteria</taxon>
        <taxon>Pseudomonadati</taxon>
        <taxon>Pseudomonadota</taxon>
        <taxon>Alphaproteobacteria</taxon>
        <taxon>Sphingomonadales</taxon>
        <taxon>Erythrobacteraceae</taxon>
        <taxon>Pontixanthobacter</taxon>
    </lineage>
</organism>
<keyword evidence="3" id="KW-1185">Reference proteome</keyword>